<keyword evidence="3" id="KW-1185">Reference proteome</keyword>
<gene>
    <name evidence="2" type="ORF">H4R34_002711</name>
</gene>
<name>A0A9W8B8Y1_9FUNG</name>
<dbReference type="EMBL" id="JANBQB010000204">
    <property type="protein sequence ID" value="KAJ1979731.1"/>
    <property type="molecule type" value="Genomic_DNA"/>
</dbReference>
<dbReference type="AlphaFoldDB" id="A0A9W8B8Y1"/>
<proteinExistence type="predicted"/>
<evidence type="ECO:0000313" key="3">
    <source>
        <dbReference type="Proteomes" id="UP001151582"/>
    </source>
</evidence>
<organism evidence="2 3">
    <name type="scientific">Dimargaris verticillata</name>
    <dbReference type="NCBI Taxonomy" id="2761393"/>
    <lineage>
        <taxon>Eukaryota</taxon>
        <taxon>Fungi</taxon>
        <taxon>Fungi incertae sedis</taxon>
        <taxon>Zoopagomycota</taxon>
        <taxon>Kickxellomycotina</taxon>
        <taxon>Dimargaritomycetes</taxon>
        <taxon>Dimargaritales</taxon>
        <taxon>Dimargaritaceae</taxon>
        <taxon>Dimargaris</taxon>
    </lineage>
</organism>
<protein>
    <submittedName>
        <fullName evidence="2">Uncharacterized protein</fullName>
    </submittedName>
</protein>
<dbReference type="Proteomes" id="UP001151582">
    <property type="component" value="Unassembled WGS sequence"/>
</dbReference>
<sequence>MSGPYKQLAESSSQTARLNQIFTAKGFNAANIDKDGSDSFAMTFLDNTVVRKSAKERAKWASEGLYIGNNRQKRAPLESGSSNLTSHKKKSRRKHLITSRQQRQFNVYSLPKEALQ</sequence>
<accession>A0A9W8B8Y1</accession>
<comment type="caution">
    <text evidence="2">The sequence shown here is derived from an EMBL/GenBank/DDBJ whole genome shotgun (WGS) entry which is preliminary data.</text>
</comment>
<evidence type="ECO:0000256" key="1">
    <source>
        <dbReference type="SAM" id="MobiDB-lite"/>
    </source>
</evidence>
<evidence type="ECO:0000313" key="2">
    <source>
        <dbReference type="EMBL" id="KAJ1979731.1"/>
    </source>
</evidence>
<reference evidence="2" key="1">
    <citation type="submission" date="2022-07" db="EMBL/GenBank/DDBJ databases">
        <title>Phylogenomic reconstructions and comparative analyses of Kickxellomycotina fungi.</title>
        <authorList>
            <person name="Reynolds N.K."/>
            <person name="Stajich J.E."/>
            <person name="Barry K."/>
            <person name="Grigoriev I.V."/>
            <person name="Crous P."/>
            <person name="Smith M.E."/>
        </authorList>
    </citation>
    <scope>NUCLEOTIDE SEQUENCE</scope>
    <source>
        <strain evidence="2">RSA 567</strain>
    </source>
</reference>
<feature type="region of interest" description="Disordered" evidence="1">
    <location>
        <begin position="71"/>
        <end position="103"/>
    </location>
</feature>
<feature type="compositionally biased region" description="Basic residues" evidence="1">
    <location>
        <begin position="86"/>
        <end position="97"/>
    </location>
</feature>